<dbReference type="KEGG" id="smai:EXU30_06725"/>
<dbReference type="EMBL" id="CP036200">
    <property type="protein sequence ID" value="QBF84814.1"/>
    <property type="molecule type" value="Genomic_DNA"/>
</dbReference>
<keyword evidence="2" id="KW-1185">Reference proteome</keyword>
<evidence type="ECO:0000313" key="1">
    <source>
        <dbReference type="EMBL" id="QBF84814.1"/>
    </source>
</evidence>
<organism evidence="1 2">
    <name type="scientific">Shewanella maritima</name>
    <dbReference type="NCBI Taxonomy" id="2520507"/>
    <lineage>
        <taxon>Bacteria</taxon>
        <taxon>Pseudomonadati</taxon>
        <taxon>Pseudomonadota</taxon>
        <taxon>Gammaproteobacteria</taxon>
        <taxon>Alteromonadales</taxon>
        <taxon>Shewanellaceae</taxon>
        <taxon>Shewanella</taxon>
    </lineage>
</organism>
<dbReference type="AlphaFoldDB" id="A0A411PMQ9"/>
<evidence type="ECO:0000313" key="2">
    <source>
        <dbReference type="Proteomes" id="UP000291106"/>
    </source>
</evidence>
<gene>
    <name evidence="1" type="ORF">EXU30_06725</name>
</gene>
<name>A0A411PMQ9_9GAMM</name>
<proteinExistence type="predicted"/>
<accession>A0A411PMQ9</accession>
<dbReference type="Proteomes" id="UP000291106">
    <property type="component" value="Chromosome"/>
</dbReference>
<protein>
    <submittedName>
        <fullName evidence="1">Uncharacterized protein</fullName>
    </submittedName>
</protein>
<reference evidence="1 2" key="1">
    <citation type="submission" date="2019-02" db="EMBL/GenBank/DDBJ databases">
        <title>Shewanella sp. D4-2 isolated from Dokdo Island.</title>
        <authorList>
            <person name="Baek K."/>
        </authorList>
    </citation>
    <scope>NUCLEOTIDE SEQUENCE [LARGE SCALE GENOMIC DNA]</scope>
    <source>
        <strain evidence="1 2">D4-2</strain>
    </source>
</reference>
<sequence length="33" mass="3808">MHEHRGHWHVDSKQGQGTLMKVTFDVANKAQPH</sequence>